<dbReference type="EMBL" id="JAIWYP010000006">
    <property type="protein sequence ID" value="KAH3809278.1"/>
    <property type="molecule type" value="Genomic_DNA"/>
</dbReference>
<proteinExistence type="predicted"/>
<accession>A0A9D4G5U8</accession>
<dbReference type="Proteomes" id="UP000828390">
    <property type="component" value="Unassembled WGS sequence"/>
</dbReference>
<evidence type="ECO:0000313" key="3">
    <source>
        <dbReference type="Proteomes" id="UP000828390"/>
    </source>
</evidence>
<comment type="caution">
    <text evidence="2">The sequence shown here is derived from an EMBL/GenBank/DDBJ whole genome shotgun (WGS) entry which is preliminary data.</text>
</comment>
<dbReference type="AlphaFoldDB" id="A0A9D4G5U8"/>
<evidence type="ECO:0000256" key="1">
    <source>
        <dbReference type="SAM" id="MobiDB-lite"/>
    </source>
</evidence>
<sequence length="435" mass="47282">MLSYTPVTPDRRPYGDPSRSEDAIDAGGTHVQYPRESRVTLVAAVRPYVVNVDCTDAVTVANSTFTQPVLDKPPTFVTGIPGNSRDVSDDTVIATSLGKFTSTDPDTTCSVTSPVTTVYEIRKIASPTDSQKPEFEVWISNAITKASIDFNDQTVLLPLTIKCTDGNVVNDITGTFNVNIVDSPPVFTALPATGTNIFDGLKHATETLHTFSVIDSDDAVMCSARSPENTLFEVGAGVAPRFTINVKAGVTLRAANGPYVINVDCSDGFNNVTAKFTQPVIDTKPNVNQQSSRRRRLSGIPGSSPNVSDVTVKKTYFGKFTTTDPDTACSVTSPSTTVYEIRNVTSPVNVSQPEFEVWISSTVTESAIDFNDQAVPLALTIRCTDGNPVNVITGTFNVNIVDEWTLPHRKRRILRSEPELYQRSRFGTRDARQRP</sequence>
<organism evidence="2 3">
    <name type="scientific">Dreissena polymorpha</name>
    <name type="common">Zebra mussel</name>
    <name type="synonym">Mytilus polymorpha</name>
    <dbReference type="NCBI Taxonomy" id="45954"/>
    <lineage>
        <taxon>Eukaryota</taxon>
        <taxon>Metazoa</taxon>
        <taxon>Spiralia</taxon>
        <taxon>Lophotrochozoa</taxon>
        <taxon>Mollusca</taxon>
        <taxon>Bivalvia</taxon>
        <taxon>Autobranchia</taxon>
        <taxon>Heteroconchia</taxon>
        <taxon>Euheterodonta</taxon>
        <taxon>Imparidentia</taxon>
        <taxon>Neoheterodontei</taxon>
        <taxon>Myida</taxon>
        <taxon>Dreissenoidea</taxon>
        <taxon>Dreissenidae</taxon>
        <taxon>Dreissena</taxon>
    </lineage>
</organism>
<evidence type="ECO:0000313" key="2">
    <source>
        <dbReference type="EMBL" id="KAH3809278.1"/>
    </source>
</evidence>
<feature type="region of interest" description="Disordered" evidence="1">
    <location>
        <begin position="1"/>
        <end position="31"/>
    </location>
</feature>
<reference evidence="2" key="2">
    <citation type="submission" date="2020-11" db="EMBL/GenBank/DDBJ databases">
        <authorList>
            <person name="McCartney M.A."/>
            <person name="Auch B."/>
            <person name="Kono T."/>
            <person name="Mallez S."/>
            <person name="Becker A."/>
            <person name="Gohl D.M."/>
            <person name="Silverstein K.A.T."/>
            <person name="Koren S."/>
            <person name="Bechman K.B."/>
            <person name="Herman A."/>
            <person name="Abrahante J.E."/>
            <person name="Garbe J."/>
        </authorList>
    </citation>
    <scope>NUCLEOTIDE SEQUENCE</scope>
    <source>
        <strain evidence="2">Duluth1</strain>
        <tissue evidence="2">Whole animal</tissue>
    </source>
</reference>
<gene>
    <name evidence="2" type="ORF">DPMN_137640</name>
</gene>
<feature type="compositionally biased region" description="Basic and acidic residues" evidence="1">
    <location>
        <begin position="9"/>
        <end position="22"/>
    </location>
</feature>
<keyword evidence="3" id="KW-1185">Reference proteome</keyword>
<name>A0A9D4G5U8_DREPO</name>
<reference evidence="2" key="1">
    <citation type="journal article" date="2019" name="bioRxiv">
        <title>The Genome of the Zebra Mussel, Dreissena polymorpha: A Resource for Invasive Species Research.</title>
        <authorList>
            <person name="McCartney M.A."/>
            <person name="Auch B."/>
            <person name="Kono T."/>
            <person name="Mallez S."/>
            <person name="Zhang Y."/>
            <person name="Obille A."/>
            <person name="Becker A."/>
            <person name="Abrahante J.E."/>
            <person name="Garbe J."/>
            <person name="Badalamenti J.P."/>
            <person name="Herman A."/>
            <person name="Mangelson H."/>
            <person name="Liachko I."/>
            <person name="Sullivan S."/>
            <person name="Sone E.D."/>
            <person name="Koren S."/>
            <person name="Silverstein K.A.T."/>
            <person name="Beckman K.B."/>
            <person name="Gohl D.M."/>
        </authorList>
    </citation>
    <scope>NUCLEOTIDE SEQUENCE</scope>
    <source>
        <strain evidence="2">Duluth1</strain>
        <tissue evidence="2">Whole animal</tissue>
    </source>
</reference>
<feature type="region of interest" description="Disordered" evidence="1">
    <location>
        <begin position="285"/>
        <end position="306"/>
    </location>
</feature>
<protein>
    <submittedName>
        <fullName evidence="2">Uncharacterized protein</fullName>
    </submittedName>
</protein>